<feature type="compositionally biased region" description="Basic and acidic residues" evidence="4">
    <location>
        <begin position="153"/>
        <end position="164"/>
    </location>
</feature>
<gene>
    <name evidence="6" type="ORF">EX30DRAFT_316545</name>
</gene>
<dbReference type="InterPro" id="IPR003890">
    <property type="entry name" value="MIF4G-like_typ-3"/>
</dbReference>
<feature type="domain" description="MI" evidence="5">
    <location>
        <begin position="669"/>
        <end position="795"/>
    </location>
</feature>
<dbReference type="Pfam" id="PF02847">
    <property type="entry name" value="MA3"/>
    <property type="match status" value="1"/>
</dbReference>
<feature type="compositionally biased region" description="Gly residues" evidence="4">
    <location>
        <begin position="42"/>
        <end position="55"/>
    </location>
</feature>
<dbReference type="InterPro" id="IPR050781">
    <property type="entry name" value="CWC22_splicing_factor"/>
</dbReference>
<comment type="subcellular location">
    <subcellularLocation>
        <location evidence="1">Nucleus</location>
        <location evidence="1">Nucleolus</location>
    </subcellularLocation>
</comment>
<evidence type="ECO:0000259" key="5">
    <source>
        <dbReference type="PROSITE" id="PS51366"/>
    </source>
</evidence>
<dbReference type="FunCoup" id="A0A4S2N1D1">
    <property type="interactions" value="607"/>
</dbReference>
<dbReference type="OrthoDB" id="361797at2759"/>
<feature type="region of interest" description="Disordered" evidence="4">
    <location>
        <begin position="214"/>
        <end position="323"/>
    </location>
</feature>
<dbReference type="AlphaFoldDB" id="A0A4S2N1D1"/>
<protein>
    <recommendedName>
        <fullName evidence="5">MI domain-containing protein</fullName>
    </recommendedName>
</protein>
<dbReference type="InterPro" id="IPR016024">
    <property type="entry name" value="ARM-type_fold"/>
</dbReference>
<dbReference type="Gene3D" id="1.25.40.180">
    <property type="match status" value="1"/>
</dbReference>
<proteinExistence type="inferred from homology"/>
<dbReference type="InParanoid" id="A0A4S2N1D1"/>
<dbReference type="Proteomes" id="UP000298138">
    <property type="component" value="Unassembled WGS sequence"/>
</dbReference>
<feature type="region of interest" description="Disordered" evidence="4">
    <location>
        <begin position="1"/>
        <end position="178"/>
    </location>
</feature>
<dbReference type="InterPro" id="IPR003891">
    <property type="entry name" value="Initiation_fac_eIF4g_MI"/>
</dbReference>
<dbReference type="GO" id="GO:0042274">
    <property type="term" value="P:ribosomal small subunit biogenesis"/>
    <property type="evidence" value="ECO:0007669"/>
    <property type="project" value="TreeGrafter"/>
</dbReference>
<evidence type="ECO:0000256" key="3">
    <source>
        <dbReference type="ARBA" id="ARBA00023242"/>
    </source>
</evidence>
<keyword evidence="3" id="KW-0539">Nucleus</keyword>
<evidence type="ECO:0000313" key="6">
    <source>
        <dbReference type="EMBL" id="TGZ82766.1"/>
    </source>
</evidence>
<organism evidence="6 7">
    <name type="scientific">Ascodesmis nigricans</name>
    <dbReference type="NCBI Taxonomy" id="341454"/>
    <lineage>
        <taxon>Eukaryota</taxon>
        <taxon>Fungi</taxon>
        <taxon>Dikarya</taxon>
        <taxon>Ascomycota</taxon>
        <taxon>Pezizomycotina</taxon>
        <taxon>Pezizomycetes</taxon>
        <taxon>Pezizales</taxon>
        <taxon>Ascodesmidaceae</taxon>
        <taxon>Ascodesmis</taxon>
    </lineage>
</organism>
<dbReference type="STRING" id="341454.A0A4S2N1D1"/>
<evidence type="ECO:0000313" key="7">
    <source>
        <dbReference type="Proteomes" id="UP000298138"/>
    </source>
</evidence>
<evidence type="ECO:0000256" key="4">
    <source>
        <dbReference type="SAM" id="MobiDB-lite"/>
    </source>
</evidence>
<dbReference type="GO" id="GO:0005730">
    <property type="term" value="C:nucleolus"/>
    <property type="evidence" value="ECO:0007669"/>
    <property type="project" value="UniProtKB-SubCell"/>
</dbReference>
<feature type="region of interest" description="Disordered" evidence="4">
    <location>
        <begin position="616"/>
        <end position="646"/>
    </location>
</feature>
<keyword evidence="7" id="KW-1185">Reference proteome</keyword>
<dbReference type="SMART" id="SM00544">
    <property type="entry name" value="MA3"/>
    <property type="match status" value="1"/>
</dbReference>
<feature type="compositionally biased region" description="Acidic residues" evidence="4">
    <location>
        <begin position="265"/>
        <end position="300"/>
    </location>
</feature>
<dbReference type="Pfam" id="PF02854">
    <property type="entry name" value="MIF4G"/>
    <property type="match status" value="1"/>
</dbReference>
<reference evidence="6 7" key="1">
    <citation type="submission" date="2019-04" db="EMBL/GenBank/DDBJ databases">
        <title>Comparative genomics and transcriptomics to analyze fruiting body development in filamentous ascomycetes.</title>
        <authorList>
            <consortium name="DOE Joint Genome Institute"/>
            <person name="Lutkenhaus R."/>
            <person name="Traeger S."/>
            <person name="Breuer J."/>
            <person name="Kuo A."/>
            <person name="Lipzen A."/>
            <person name="Pangilinan J."/>
            <person name="Dilworth D."/>
            <person name="Sandor L."/>
            <person name="Poggeler S."/>
            <person name="Barry K."/>
            <person name="Grigoriev I.V."/>
            <person name="Nowrousian M."/>
        </authorList>
    </citation>
    <scope>NUCLEOTIDE SEQUENCE [LARGE SCALE GENOMIC DNA]</scope>
    <source>
        <strain evidence="6 7">CBS 389.68</strain>
    </source>
</reference>
<feature type="compositionally biased region" description="Polar residues" evidence="4">
    <location>
        <begin position="1"/>
        <end position="11"/>
    </location>
</feature>
<feature type="compositionally biased region" description="Acidic residues" evidence="4">
    <location>
        <begin position="243"/>
        <end position="256"/>
    </location>
</feature>
<dbReference type="SMART" id="SM00543">
    <property type="entry name" value="MIF4G"/>
    <property type="match status" value="1"/>
</dbReference>
<dbReference type="GO" id="GO:0003723">
    <property type="term" value="F:RNA binding"/>
    <property type="evidence" value="ECO:0007669"/>
    <property type="project" value="InterPro"/>
</dbReference>
<evidence type="ECO:0000256" key="1">
    <source>
        <dbReference type="ARBA" id="ARBA00004604"/>
    </source>
</evidence>
<evidence type="ECO:0000256" key="2">
    <source>
        <dbReference type="ARBA" id="ARBA00006856"/>
    </source>
</evidence>
<dbReference type="PANTHER" id="PTHR18034:SF4">
    <property type="entry name" value="NUCLEOLAR MIF4G DOMAIN-CONTAINING PROTEIN 1"/>
    <property type="match status" value="1"/>
</dbReference>
<sequence length="880" mass="97438">MPHQAHGNTSDGPRGIRLPKSIREELNLDDSAPRNGNRRRNGGGGGSGRNGGFGKGKPVDRKQQRKQMREDKKSRQRHHGSNSSRTAHDRNEVDEFDISDEEIATVPLPESPKAKSTAPVKDKKSKRKQREDSSDSEDDAKASSLKKAAKRKAKEDVEIREPKKAKSLSRGVKDKMAQDDAEIAYLEKKLGIKTKKTPKSFEDDGLDFLLDGLDRDFLDEDEPIEEKSLRKDKKLKKMQKVEESEDDLSNIDDMSDGLDGLLDNSSDEDDGALSGPEEDDDFKEFSDDIDNDDNGDSDAVSDDKEPEAPSQPVRSRPDPTKPFVASAVKYVPPSLRKPASTETESLIRLRRQLQGLLNRFSESNLIPILSDIEDIYRNNPRGDVTNILTDIILTSICDRSSLLDTFMILHGGFVAGVYKLIGTDFGGHIVQRLVEEFEVYHAKNNGLGIEDQVSKEATNLMSFLSELYNFQVVSSVLIFDYIRRFLSSLTELHTELLLKIVRNSGPQLRMDDPSALKSLVQLLQTSVVAAGGEGKLSTRTKFMIETITNLKNNKLKASNAAAAVNAEATTRMRKLLGSLNTRRLRATEPLRASLSDILNAGTKGKWWLVGASWAGPSADTSAVDTESTATAQTNEPPIPQVKVDDSDDDDLPAITDLTELARSHRMNTSHRRAIFTTLLSSSDYVDCATRLLKLHLPRSQYPTIAQVLLHCALAEPNYNPYYTLVATHLSLQNHAVRMAFQYSFWKRVDQLDPDSDEDTTVDEPSLQAVVNLGKLYAGLVGGGAATLGALLKTTERWKGRSQKVKVLLEVLLGSIVKDEDVWWEGQGLEGGVLKGVVWFLGKREEGVSLAAGGGEKGRKRVKKVRRDLDKKVKSEVLADE</sequence>
<dbReference type="PROSITE" id="PS51366">
    <property type="entry name" value="MI"/>
    <property type="match status" value="1"/>
</dbReference>
<dbReference type="EMBL" id="ML220114">
    <property type="protein sequence ID" value="TGZ82766.1"/>
    <property type="molecule type" value="Genomic_DNA"/>
</dbReference>
<dbReference type="PANTHER" id="PTHR18034">
    <property type="entry name" value="CELL CYCLE CONTROL PROTEIN CWF22-RELATED"/>
    <property type="match status" value="1"/>
</dbReference>
<dbReference type="SUPFAM" id="SSF48371">
    <property type="entry name" value="ARM repeat"/>
    <property type="match status" value="1"/>
</dbReference>
<accession>A0A4S2N1D1</accession>
<feature type="compositionally biased region" description="Acidic residues" evidence="4">
    <location>
        <begin position="94"/>
        <end position="103"/>
    </location>
</feature>
<feature type="compositionally biased region" description="Polar residues" evidence="4">
    <location>
        <begin position="618"/>
        <end position="635"/>
    </location>
</feature>
<name>A0A4S2N1D1_9PEZI</name>
<feature type="compositionally biased region" description="Basic and acidic residues" evidence="4">
    <location>
        <begin position="57"/>
        <end position="73"/>
    </location>
</feature>
<comment type="similarity">
    <text evidence="2">Belongs to the CWC22 family.</text>
</comment>